<dbReference type="NCBIfam" id="TIGR01611">
    <property type="entry name" value="tail_tube"/>
    <property type="match status" value="1"/>
</dbReference>
<dbReference type="KEGG" id="swf:E3E12_07565"/>
<dbReference type="Pfam" id="PF04985">
    <property type="entry name" value="Phage_tube"/>
    <property type="match status" value="1"/>
</dbReference>
<accession>A0A4Y6UDE9</accession>
<dbReference type="InterPro" id="IPR006498">
    <property type="entry name" value="Tail_tube"/>
</dbReference>
<keyword evidence="2" id="KW-1185">Reference proteome</keyword>
<sequence length="171" mass="18594">MMSGPRRVFKNLNLFFKGSSFAGSVLDFTPPKLELETIEHRGGGMETAVDLTMGLKRLDTAFSVVDYSPLLIGSISPLEGAANTFIMRGVAEDWDGTVTPLEITMSGKTKAVDRGTLRAGEKAQLKITMNLTYYSEKVGGELVHEIDVMNMSWINSQGVDMLQGTRSALGL</sequence>
<dbReference type="EMBL" id="CP038231">
    <property type="protein sequence ID" value="QDH14055.1"/>
    <property type="molecule type" value="Genomic_DNA"/>
</dbReference>
<organism evidence="1 2">
    <name type="scientific">Formicincola oecophyllae</name>
    <dbReference type="NCBI Taxonomy" id="2558361"/>
    <lineage>
        <taxon>Bacteria</taxon>
        <taxon>Pseudomonadati</taxon>
        <taxon>Pseudomonadota</taxon>
        <taxon>Alphaproteobacteria</taxon>
        <taxon>Acetobacterales</taxon>
        <taxon>Acetobacteraceae</taxon>
        <taxon>Formicincola</taxon>
    </lineage>
</organism>
<dbReference type="OrthoDB" id="3078668at2"/>
<proteinExistence type="predicted"/>
<dbReference type="Proteomes" id="UP000318709">
    <property type="component" value="Chromosome"/>
</dbReference>
<evidence type="ECO:0000313" key="1">
    <source>
        <dbReference type="EMBL" id="QDH14055.1"/>
    </source>
</evidence>
<name>A0A4Y6UDE9_9PROT</name>
<dbReference type="RefSeq" id="WP_141443759.1">
    <property type="nucleotide sequence ID" value="NZ_CP038231.1"/>
</dbReference>
<evidence type="ECO:0000313" key="2">
    <source>
        <dbReference type="Proteomes" id="UP000318709"/>
    </source>
</evidence>
<protein>
    <submittedName>
        <fullName evidence="1">Phage major tail tube protein</fullName>
    </submittedName>
</protein>
<gene>
    <name evidence="1" type="ORF">E3E12_07565</name>
</gene>
<reference evidence="1 2" key="1">
    <citation type="submission" date="2019-03" db="EMBL/GenBank/DDBJ databases">
        <title>The complete genome sequence of Swingsia_sp. F3b2 LMG30590(T).</title>
        <authorList>
            <person name="Chua K.-O."/>
            <person name="Chan K.-G."/>
            <person name="See-Too W.-S."/>
        </authorList>
    </citation>
    <scope>NUCLEOTIDE SEQUENCE [LARGE SCALE GENOMIC DNA]</scope>
    <source>
        <strain evidence="1 2">F3b2</strain>
    </source>
</reference>
<dbReference type="AlphaFoldDB" id="A0A4Y6UDE9"/>